<sequence length="151" mass="16703">MTVPHCHLLLLMAFLSLLRCNGRHLGTADTQIANERFTSSSVETAEKARSHAGEELNVVAKRNPCLKENKMTAAEEDVKIVYSGVNKELDTTGVKKLVVMDLKRKSSARHSRDASLVSVGWRVPHKKPTTEEHPGLTSDYSPPKTHPPSHN</sequence>
<evidence type="ECO:0000256" key="1">
    <source>
        <dbReference type="SAM" id="MobiDB-lite"/>
    </source>
</evidence>
<evidence type="ECO:0000256" key="2">
    <source>
        <dbReference type="SAM" id="SignalP"/>
    </source>
</evidence>
<evidence type="ECO:0000313" key="4">
    <source>
        <dbReference type="Proteomes" id="UP001346149"/>
    </source>
</evidence>
<proteinExistence type="predicted"/>
<reference evidence="3 4" key="1">
    <citation type="journal article" date="2023" name="Hortic Res">
        <title>Pangenome of water caltrop reveals structural variations and asymmetric subgenome divergence after allopolyploidization.</title>
        <authorList>
            <person name="Zhang X."/>
            <person name="Chen Y."/>
            <person name="Wang L."/>
            <person name="Yuan Y."/>
            <person name="Fang M."/>
            <person name="Shi L."/>
            <person name="Lu R."/>
            <person name="Comes H.P."/>
            <person name="Ma Y."/>
            <person name="Chen Y."/>
            <person name="Huang G."/>
            <person name="Zhou Y."/>
            <person name="Zheng Z."/>
            <person name="Qiu Y."/>
        </authorList>
    </citation>
    <scope>NUCLEOTIDE SEQUENCE [LARGE SCALE GENOMIC DNA]</scope>
    <source>
        <strain evidence="3">F231</strain>
    </source>
</reference>
<keyword evidence="2" id="KW-0732">Signal</keyword>
<name>A0AAN7RGV0_TRANT</name>
<dbReference type="Proteomes" id="UP001346149">
    <property type="component" value="Unassembled WGS sequence"/>
</dbReference>
<dbReference type="InterPro" id="IPR053313">
    <property type="entry name" value="RGF"/>
</dbReference>
<dbReference type="PANTHER" id="PTHR34961:SF1">
    <property type="entry name" value="ROOT MERISTEM GROWTH FACTOR 10"/>
    <property type="match status" value="1"/>
</dbReference>
<evidence type="ECO:0000313" key="3">
    <source>
        <dbReference type="EMBL" id="KAK4797821.1"/>
    </source>
</evidence>
<keyword evidence="4" id="KW-1185">Reference proteome</keyword>
<dbReference type="PANTHER" id="PTHR34961">
    <property type="entry name" value="TRANSMEMBRANE PROTEIN"/>
    <property type="match status" value="1"/>
</dbReference>
<gene>
    <name evidence="3" type="ORF">SAY86_030147</name>
</gene>
<accession>A0AAN7RGV0</accession>
<feature type="chain" id="PRO_5042956355" evidence="2">
    <location>
        <begin position="23"/>
        <end position="151"/>
    </location>
</feature>
<comment type="caution">
    <text evidence="3">The sequence shown here is derived from an EMBL/GenBank/DDBJ whole genome shotgun (WGS) entry which is preliminary data.</text>
</comment>
<feature type="region of interest" description="Disordered" evidence="1">
    <location>
        <begin position="104"/>
        <end position="151"/>
    </location>
</feature>
<feature type="signal peptide" evidence="2">
    <location>
        <begin position="1"/>
        <end position="22"/>
    </location>
</feature>
<organism evidence="3 4">
    <name type="scientific">Trapa natans</name>
    <name type="common">Water chestnut</name>
    <dbReference type="NCBI Taxonomy" id="22666"/>
    <lineage>
        <taxon>Eukaryota</taxon>
        <taxon>Viridiplantae</taxon>
        <taxon>Streptophyta</taxon>
        <taxon>Embryophyta</taxon>
        <taxon>Tracheophyta</taxon>
        <taxon>Spermatophyta</taxon>
        <taxon>Magnoliopsida</taxon>
        <taxon>eudicotyledons</taxon>
        <taxon>Gunneridae</taxon>
        <taxon>Pentapetalae</taxon>
        <taxon>rosids</taxon>
        <taxon>malvids</taxon>
        <taxon>Myrtales</taxon>
        <taxon>Lythraceae</taxon>
        <taxon>Trapa</taxon>
    </lineage>
</organism>
<protein>
    <submittedName>
        <fullName evidence="3">Uncharacterized protein</fullName>
    </submittedName>
</protein>
<dbReference type="EMBL" id="JAXQNO010000005">
    <property type="protein sequence ID" value="KAK4797821.1"/>
    <property type="molecule type" value="Genomic_DNA"/>
</dbReference>
<dbReference type="AlphaFoldDB" id="A0AAN7RGV0"/>